<evidence type="ECO:0000259" key="2">
    <source>
        <dbReference type="Pfam" id="PF09347"/>
    </source>
</evidence>
<dbReference type="PANTHER" id="PTHR31527">
    <property type="entry name" value="RE64534P"/>
    <property type="match status" value="1"/>
</dbReference>
<protein>
    <submittedName>
        <fullName evidence="3">Urea carboxylase-associated family protein</fullName>
    </submittedName>
</protein>
<dbReference type="EMBL" id="CP139858">
    <property type="protein sequence ID" value="WQB98487.1"/>
    <property type="molecule type" value="Genomic_DNA"/>
</dbReference>
<keyword evidence="4" id="KW-1185">Reference proteome</keyword>
<dbReference type="InterPro" id="IPR018959">
    <property type="entry name" value="DUF1989"/>
</dbReference>
<organism evidence="3 4">
    <name type="scientific">Mesorhizobium huakuii</name>
    <dbReference type="NCBI Taxonomy" id="28104"/>
    <lineage>
        <taxon>Bacteria</taxon>
        <taxon>Pseudomonadati</taxon>
        <taxon>Pseudomonadota</taxon>
        <taxon>Alphaproteobacteria</taxon>
        <taxon>Hyphomicrobiales</taxon>
        <taxon>Phyllobacteriaceae</taxon>
        <taxon>Mesorhizobium</taxon>
    </lineage>
</organism>
<sequence length="232" mass="24627">MATSRAMSEPSIPDGRNGSSSARVSENGIPILGYLYEIPAREGRAVVVGAGQSLTIINTHGSQVCDFWAFNATDLNEFSSMPHQHAVASGIGLHEKSALVSNARRPLMTVIEDTSPGVHDTVVAACDVHRYRQLGAQGYHDNCTDNFKQALQAVGRQPATVPAPLNIWMNTPVAADGSISWLAPVSSSGDRFVLRAEIDVVAVMSACPQDMVPINGADQMPQSLAFIVGEGE</sequence>
<reference evidence="3 4" key="1">
    <citation type="submission" date="2023-11" db="EMBL/GenBank/DDBJ databases">
        <authorList>
            <person name="Panchal A.K."/>
            <person name="Meaney J.S."/>
            <person name="Karas B.J."/>
            <person name="diCenzo G.C."/>
        </authorList>
    </citation>
    <scope>NUCLEOTIDE SEQUENCE [LARGE SCALE GENOMIC DNA]</scope>
    <source>
        <strain evidence="3 4">NZP2235</strain>
    </source>
</reference>
<evidence type="ECO:0000256" key="1">
    <source>
        <dbReference type="SAM" id="MobiDB-lite"/>
    </source>
</evidence>
<proteinExistence type="predicted"/>
<evidence type="ECO:0000313" key="4">
    <source>
        <dbReference type="Proteomes" id="UP001322481"/>
    </source>
</evidence>
<gene>
    <name evidence="3" type="ORF">U0R22_002638</name>
</gene>
<dbReference type="Pfam" id="PF09347">
    <property type="entry name" value="DUF1989"/>
    <property type="match status" value="1"/>
</dbReference>
<evidence type="ECO:0000313" key="3">
    <source>
        <dbReference type="EMBL" id="WQB98487.1"/>
    </source>
</evidence>
<dbReference type="PANTHER" id="PTHR31527:SF0">
    <property type="entry name" value="RE64534P"/>
    <property type="match status" value="1"/>
</dbReference>
<name>A0ABZ0VNG3_9HYPH</name>
<accession>A0ABZ0VNG3</accession>
<dbReference type="RefSeq" id="WP_322418776.1">
    <property type="nucleotide sequence ID" value="NZ_CP139858.1"/>
</dbReference>
<feature type="domain" description="DUF1989" evidence="2">
    <location>
        <begin position="37"/>
        <end position="201"/>
    </location>
</feature>
<dbReference type="Proteomes" id="UP001322481">
    <property type="component" value="Chromosome"/>
</dbReference>
<feature type="region of interest" description="Disordered" evidence="1">
    <location>
        <begin position="1"/>
        <end position="23"/>
    </location>
</feature>